<comment type="caution">
    <text evidence="2">The sequence shown here is derived from an EMBL/GenBank/DDBJ whole genome shotgun (WGS) entry which is preliminary data.</text>
</comment>
<feature type="transmembrane region" description="Helical" evidence="1">
    <location>
        <begin position="209"/>
        <end position="229"/>
    </location>
</feature>
<keyword evidence="1" id="KW-1133">Transmembrane helix</keyword>
<proteinExistence type="predicted"/>
<feature type="transmembrane region" description="Helical" evidence="1">
    <location>
        <begin position="183"/>
        <end position="203"/>
    </location>
</feature>
<evidence type="ECO:0000313" key="2">
    <source>
        <dbReference type="EMBL" id="PIG83110.1"/>
    </source>
</evidence>
<protein>
    <submittedName>
        <fullName evidence="2">Uncharacterized protein</fullName>
    </submittedName>
</protein>
<accession>A0A2G7FR56</accession>
<feature type="transmembrane region" description="Helical" evidence="1">
    <location>
        <begin position="311"/>
        <end position="330"/>
    </location>
</feature>
<dbReference type="AlphaFoldDB" id="A0A2G7FR56"/>
<reference evidence="2 3" key="1">
    <citation type="submission" date="2017-05" db="EMBL/GenBank/DDBJ databases">
        <title>Genome sequence for an aflatoxigenic pathogen of Argentinian peanut, Aspergillus arachidicola.</title>
        <authorList>
            <person name="Moore G."/>
            <person name="Beltz S.B."/>
            <person name="Mack B.M."/>
        </authorList>
    </citation>
    <scope>NUCLEOTIDE SEQUENCE [LARGE SCALE GENOMIC DNA]</scope>
    <source>
        <strain evidence="2 3">CBS 117610</strain>
    </source>
</reference>
<gene>
    <name evidence="2" type="ORF">AARAC_001250</name>
</gene>
<evidence type="ECO:0000313" key="3">
    <source>
        <dbReference type="Proteomes" id="UP000231358"/>
    </source>
</evidence>
<keyword evidence="1" id="KW-0812">Transmembrane</keyword>
<keyword evidence="3" id="KW-1185">Reference proteome</keyword>
<name>A0A2G7FR56_9EURO</name>
<sequence length="394" mass="43532">MPALLPYLYRRGFDLSTPNSEFLDQWTNPSDIFTALLILGGDGGEMVAKSVAQLAGRGLVPVAFSIGWVVFAVKSALSALAGNDLMPEADSKCIVINGKSGYVQENRSWLVGRLWRDFNRWMDPAVRAHLDAMLERKFDHEKALAERMVPGSGSRVLRRTSVGLCIAVYQAGPTSRSFAGRDLLYYVGFVVCILQLGIAAIPLGIFGDWSIFLVTTSGIILSFATCSISRWAEEKWACRVGTRKSILLSRGNGSQFVILILGEEEGFDLEDLAAGGGSQVTHLTQFQLMVLASLWIVLLITATGIKHHTWFLFAVCAVGVFQNIYVAITWRSPDAYGMPLKFKEVIGLPKVMDTLFEVEERYPSVGLSMRDIFFPGKLSLMEEQRWDSLRAAAK</sequence>
<dbReference type="Proteomes" id="UP000231358">
    <property type="component" value="Unassembled WGS sequence"/>
</dbReference>
<keyword evidence="1" id="KW-0472">Membrane</keyword>
<dbReference type="EMBL" id="NEXV01000466">
    <property type="protein sequence ID" value="PIG83110.1"/>
    <property type="molecule type" value="Genomic_DNA"/>
</dbReference>
<feature type="transmembrane region" description="Helical" evidence="1">
    <location>
        <begin position="288"/>
        <end position="305"/>
    </location>
</feature>
<evidence type="ECO:0000256" key="1">
    <source>
        <dbReference type="SAM" id="Phobius"/>
    </source>
</evidence>
<dbReference type="STRING" id="656916.A0A2G7FR56"/>
<organism evidence="2 3">
    <name type="scientific">Aspergillus arachidicola</name>
    <dbReference type="NCBI Taxonomy" id="656916"/>
    <lineage>
        <taxon>Eukaryota</taxon>
        <taxon>Fungi</taxon>
        <taxon>Dikarya</taxon>
        <taxon>Ascomycota</taxon>
        <taxon>Pezizomycotina</taxon>
        <taxon>Eurotiomycetes</taxon>
        <taxon>Eurotiomycetidae</taxon>
        <taxon>Eurotiales</taxon>
        <taxon>Aspergillaceae</taxon>
        <taxon>Aspergillus</taxon>
        <taxon>Aspergillus subgen. Circumdati</taxon>
    </lineage>
</organism>